<sequence length="325" mass="33854">MSKYKAVNLLIAVASGLVFAQSAAAQEFPSKPIKIIVPYSAGGPTDMLARSYAKVLSDLLGQPVVVDNRPGAGGNIGVDLVVKSNPDGYTIGFTAAGPLVVNGSLFRRMPYDASRDIAPVAFVAAVPNVIAVHPSLGISSLQELIAKAKSSPGSLMFASGGNGTAQHLGGELFNSMADIKITHVPYKGEGPAITDAIAGHVPVVLTTLSAGLPFFNSDRLIPLAVTTKQRSSVLPDVPSASEAGVPGYVAEPWFGVFAPAKTPKLIIQKLNEASNQAILSAEVSENIKAIGGYVTPGSPEQFSEYMKAETLRWKEVIDKTGAKVD</sequence>
<keyword evidence="2" id="KW-0732">Signal</keyword>
<dbReference type="EMBL" id="PDNV01000001">
    <property type="protein sequence ID" value="PLC55918.1"/>
    <property type="molecule type" value="Genomic_DNA"/>
</dbReference>
<dbReference type="Gene3D" id="3.40.190.10">
    <property type="entry name" value="Periplasmic binding protein-like II"/>
    <property type="match status" value="1"/>
</dbReference>
<dbReference type="CDD" id="cd13578">
    <property type="entry name" value="PBP2_Bug27"/>
    <property type="match status" value="1"/>
</dbReference>
<dbReference type="SUPFAM" id="SSF53850">
    <property type="entry name" value="Periplasmic binding protein-like II"/>
    <property type="match status" value="1"/>
</dbReference>
<dbReference type="PIRSF" id="PIRSF017082">
    <property type="entry name" value="YflP"/>
    <property type="match status" value="1"/>
</dbReference>
<dbReference type="Pfam" id="PF03401">
    <property type="entry name" value="TctC"/>
    <property type="match status" value="1"/>
</dbReference>
<keyword evidence="4" id="KW-1185">Reference proteome</keyword>
<reference evidence="3 4" key="1">
    <citation type="submission" date="2017-10" db="EMBL/GenBank/DDBJ databases">
        <title>Two draft genome sequences of Pusillimonas sp. strains isolated from a nitrate- and radionuclide-contaminated groundwater in Russia.</title>
        <authorList>
            <person name="Grouzdev D.S."/>
            <person name="Tourova T.P."/>
            <person name="Goeva M.A."/>
            <person name="Babich T.L."/>
            <person name="Sokolova D.S."/>
            <person name="Abdullin R."/>
            <person name="Poltaraus A.B."/>
            <person name="Toshchakov S.V."/>
            <person name="Nazina T.N."/>
        </authorList>
    </citation>
    <scope>NUCLEOTIDE SEQUENCE [LARGE SCALE GENOMIC DNA]</scope>
    <source>
        <strain evidence="3 4">JR1/69-2-13</strain>
    </source>
</reference>
<dbReference type="InterPro" id="IPR042100">
    <property type="entry name" value="Bug_dom1"/>
</dbReference>
<protein>
    <submittedName>
        <fullName evidence="3">ABC transporter substrate-binding protein</fullName>
    </submittedName>
</protein>
<dbReference type="AlphaFoldDB" id="A0A2N4ULP5"/>
<dbReference type="Gene3D" id="3.40.190.150">
    <property type="entry name" value="Bordetella uptake gene, domain 1"/>
    <property type="match status" value="1"/>
</dbReference>
<dbReference type="Proteomes" id="UP000234328">
    <property type="component" value="Unassembled WGS sequence"/>
</dbReference>
<gene>
    <name evidence="3" type="ORF">CR155_02435</name>
</gene>
<dbReference type="InterPro" id="IPR005064">
    <property type="entry name" value="BUG"/>
</dbReference>
<proteinExistence type="inferred from homology"/>
<accession>A0A2N4ULP5</accession>
<comment type="caution">
    <text evidence="3">The sequence shown here is derived from an EMBL/GenBank/DDBJ whole genome shotgun (WGS) entry which is preliminary data.</text>
</comment>
<name>A0A2N4ULP5_9BURK</name>
<dbReference type="PANTHER" id="PTHR42928">
    <property type="entry name" value="TRICARBOXYLATE-BINDING PROTEIN"/>
    <property type="match status" value="1"/>
</dbReference>
<evidence type="ECO:0000256" key="1">
    <source>
        <dbReference type="ARBA" id="ARBA00006987"/>
    </source>
</evidence>
<feature type="chain" id="PRO_5014639372" evidence="2">
    <location>
        <begin position="21"/>
        <end position="325"/>
    </location>
</feature>
<dbReference type="RefSeq" id="WP_102068387.1">
    <property type="nucleotide sequence ID" value="NZ_PDNV01000001.1"/>
</dbReference>
<evidence type="ECO:0000313" key="4">
    <source>
        <dbReference type="Proteomes" id="UP000234328"/>
    </source>
</evidence>
<comment type="similarity">
    <text evidence="1">Belongs to the UPF0065 (bug) family.</text>
</comment>
<evidence type="ECO:0000313" key="3">
    <source>
        <dbReference type="EMBL" id="PLC55918.1"/>
    </source>
</evidence>
<dbReference type="PANTHER" id="PTHR42928:SF5">
    <property type="entry name" value="BLR1237 PROTEIN"/>
    <property type="match status" value="1"/>
</dbReference>
<dbReference type="OrthoDB" id="8678477at2"/>
<evidence type="ECO:0000256" key="2">
    <source>
        <dbReference type="SAM" id="SignalP"/>
    </source>
</evidence>
<feature type="signal peptide" evidence="2">
    <location>
        <begin position="1"/>
        <end position="20"/>
    </location>
</feature>
<organism evidence="3 4">
    <name type="scientific">Pollutimonas nitritireducens</name>
    <dbReference type="NCBI Taxonomy" id="2045209"/>
    <lineage>
        <taxon>Bacteria</taxon>
        <taxon>Pseudomonadati</taxon>
        <taxon>Pseudomonadota</taxon>
        <taxon>Betaproteobacteria</taxon>
        <taxon>Burkholderiales</taxon>
        <taxon>Alcaligenaceae</taxon>
        <taxon>Pollutimonas</taxon>
    </lineage>
</organism>